<gene>
    <name evidence="2" type="ORF">V7S43_016659</name>
</gene>
<accession>A0ABD3EYX9</accession>
<evidence type="ECO:0000256" key="1">
    <source>
        <dbReference type="SAM" id="MobiDB-lite"/>
    </source>
</evidence>
<keyword evidence="3" id="KW-1185">Reference proteome</keyword>
<feature type="region of interest" description="Disordered" evidence="1">
    <location>
        <begin position="1"/>
        <end position="37"/>
    </location>
</feature>
<dbReference type="Proteomes" id="UP001632037">
    <property type="component" value="Unassembled WGS sequence"/>
</dbReference>
<feature type="compositionally biased region" description="Basic and acidic residues" evidence="1">
    <location>
        <begin position="27"/>
        <end position="37"/>
    </location>
</feature>
<name>A0ABD3EYX9_9STRA</name>
<feature type="compositionally biased region" description="Basic and acidic residues" evidence="1">
    <location>
        <begin position="120"/>
        <end position="132"/>
    </location>
</feature>
<dbReference type="EMBL" id="JBIMZQ010000055">
    <property type="protein sequence ID" value="KAL3658270.1"/>
    <property type="molecule type" value="Genomic_DNA"/>
</dbReference>
<proteinExistence type="predicted"/>
<feature type="compositionally biased region" description="Polar residues" evidence="1">
    <location>
        <begin position="133"/>
        <end position="144"/>
    </location>
</feature>
<sequence>MEDFDMVEEKAEFPDAMSGNQVSFRDPSQDFRRPVPESRSEYFRLGRRGLVSESKLRYRVVTSELETLKTKFQNSENQRLEPEFADRWQQREAEAERARMEDEMKRDWISQMEDLQQRVQDVEAEREREKESSQSVQRFSRPVN</sequence>
<evidence type="ECO:0000313" key="3">
    <source>
        <dbReference type="Proteomes" id="UP001632037"/>
    </source>
</evidence>
<organism evidence="2 3">
    <name type="scientific">Phytophthora oleae</name>
    <dbReference type="NCBI Taxonomy" id="2107226"/>
    <lineage>
        <taxon>Eukaryota</taxon>
        <taxon>Sar</taxon>
        <taxon>Stramenopiles</taxon>
        <taxon>Oomycota</taxon>
        <taxon>Peronosporomycetes</taxon>
        <taxon>Peronosporales</taxon>
        <taxon>Peronosporaceae</taxon>
        <taxon>Phytophthora</taxon>
    </lineage>
</organism>
<evidence type="ECO:0000313" key="2">
    <source>
        <dbReference type="EMBL" id="KAL3658270.1"/>
    </source>
</evidence>
<comment type="caution">
    <text evidence="2">The sequence shown here is derived from an EMBL/GenBank/DDBJ whole genome shotgun (WGS) entry which is preliminary data.</text>
</comment>
<reference evidence="2 3" key="1">
    <citation type="submission" date="2024-09" db="EMBL/GenBank/DDBJ databases">
        <title>Genome sequencing and assembly of Phytophthora oleae, isolate VK10A, causative agent of rot of olive drupes.</title>
        <authorList>
            <person name="Conti Taguali S."/>
            <person name="Riolo M."/>
            <person name="La Spada F."/>
            <person name="Cacciola S.O."/>
            <person name="Dionisio G."/>
        </authorList>
    </citation>
    <scope>NUCLEOTIDE SEQUENCE [LARGE SCALE GENOMIC DNA]</scope>
    <source>
        <strain evidence="2 3">VK10A</strain>
    </source>
</reference>
<dbReference type="AlphaFoldDB" id="A0ABD3EYX9"/>
<protein>
    <submittedName>
        <fullName evidence="2">Uncharacterized protein</fullName>
    </submittedName>
</protein>
<feature type="region of interest" description="Disordered" evidence="1">
    <location>
        <begin position="117"/>
        <end position="144"/>
    </location>
</feature>